<dbReference type="AlphaFoldDB" id="A0A1B0ESX2"/>
<evidence type="ECO:0000259" key="7">
    <source>
        <dbReference type="SMART" id="SM01168"/>
    </source>
</evidence>
<reference evidence="8" key="1">
    <citation type="submission" date="2020-05" db="UniProtKB">
        <authorList>
            <consortium name="EnsemblMetazoa"/>
        </authorList>
    </citation>
    <scope>IDENTIFICATION</scope>
    <source>
        <strain evidence="8">Jacobina</strain>
    </source>
</reference>
<dbReference type="GO" id="GO:0008270">
    <property type="term" value="F:zinc ion binding"/>
    <property type="evidence" value="ECO:0007669"/>
    <property type="project" value="TreeGrafter"/>
</dbReference>
<keyword evidence="9" id="KW-1185">Reference proteome</keyword>
<dbReference type="InterPro" id="IPR015021">
    <property type="entry name" value="C11orf54_DUF1907"/>
</dbReference>
<evidence type="ECO:0000256" key="6">
    <source>
        <dbReference type="ARBA" id="ARBA00023242"/>
    </source>
</evidence>
<dbReference type="EnsemblMetazoa" id="LLOJ001654-RA">
    <property type="protein sequence ID" value="LLOJ001654-PA"/>
    <property type="gene ID" value="LLOJ001654"/>
</dbReference>
<name>A0A1B0ESX2_LUTLO</name>
<evidence type="ECO:0000256" key="3">
    <source>
        <dbReference type="ARBA" id="ARBA00022723"/>
    </source>
</evidence>
<dbReference type="GO" id="GO:0005634">
    <property type="term" value="C:nucleus"/>
    <property type="evidence" value="ECO:0007669"/>
    <property type="project" value="UniProtKB-SubCell"/>
</dbReference>
<evidence type="ECO:0000313" key="9">
    <source>
        <dbReference type="Proteomes" id="UP000092461"/>
    </source>
</evidence>
<dbReference type="VEuPathDB" id="VectorBase:LLONM1_003880"/>
<keyword evidence="3" id="KW-0479">Metal-binding</keyword>
<protein>
    <recommendedName>
        <fullName evidence="7">DUF1907 domain-containing protein</fullName>
    </recommendedName>
</protein>
<dbReference type="Proteomes" id="UP000092461">
    <property type="component" value="Unassembled WGS sequence"/>
</dbReference>
<keyword evidence="4" id="KW-0378">Hydrolase</keyword>
<proteinExistence type="predicted"/>
<dbReference type="VEuPathDB" id="VectorBase:LLOJ001654"/>
<evidence type="ECO:0000256" key="2">
    <source>
        <dbReference type="ARBA" id="ARBA00011245"/>
    </source>
</evidence>
<dbReference type="CDD" id="cd17298">
    <property type="entry name" value="DUF1907"/>
    <property type="match status" value="1"/>
</dbReference>
<sequence length="322" mass="35887">MTALSTDGLLFESKDLFIPDNKELKEALTIGLKKNFQEVSVDFVECPDLSGAPFNLANSGLCGNATIVEYGGAPYLLPLVQRDKLYDINEICLKICRERQMSHYLAVGAGAGPYVLCNSNCEGIFNLAGGLDGKIVSKSHLALVDKDKQCERRNIPASETRTALLGNIYLSEGKTGQVLKIHCKKRTGSNNFITQIRESLASHFVDKDIGLGGTFLLKSGKAHQHVMQDFSVTPIYTEEELNTWLKFYDMPAPLVAVGTLVTNEMDLDLRLQHFHSFSPSHWGGHYHYDTTPDTVEYEGYFGIGEKLYRIDKPKETHKFGRD</sequence>
<keyword evidence="5" id="KW-0862">Zinc</keyword>
<dbReference type="EMBL" id="AJWK01005667">
    <property type="status" value="NOT_ANNOTATED_CDS"/>
    <property type="molecule type" value="Genomic_DNA"/>
</dbReference>
<comment type="subunit">
    <text evidence="2">Monomer.</text>
</comment>
<comment type="subcellular location">
    <subcellularLocation>
        <location evidence="1">Nucleus</location>
    </subcellularLocation>
</comment>
<evidence type="ECO:0000256" key="5">
    <source>
        <dbReference type="ARBA" id="ARBA00022833"/>
    </source>
</evidence>
<keyword evidence="6" id="KW-0539">Nucleus</keyword>
<dbReference type="SUPFAM" id="SSF117856">
    <property type="entry name" value="AF0104/ALDC/Ptd012-like"/>
    <property type="match status" value="1"/>
</dbReference>
<organism evidence="8 9">
    <name type="scientific">Lutzomyia longipalpis</name>
    <name type="common">Sand fly</name>
    <dbReference type="NCBI Taxonomy" id="7200"/>
    <lineage>
        <taxon>Eukaryota</taxon>
        <taxon>Metazoa</taxon>
        <taxon>Ecdysozoa</taxon>
        <taxon>Arthropoda</taxon>
        <taxon>Hexapoda</taxon>
        <taxon>Insecta</taxon>
        <taxon>Pterygota</taxon>
        <taxon>Neoptera</taxon>
        <taxon>Endopterygota</taxon>
        <taxon>Diptera</taxon>
        <taxon>Nematocera</taxon>
        <taxon>Psychodoidea</taxon>
        <taxon>Psychodidae</taxon>
        <taxon>Lutzomyia</taxon>
        <taxon>Lutzomyia</taxon>
    </lineage>
</organism>
<dbReference type="Pfam" id="PF08925">
    <property type="entry name" value="DUF1907"/>
    <property type="match status" value="1"/>
</dbReference>
<accession>A0A1B0ESX2</accession>
<dbReference type="GO" id="GO:0016788">
    <property type="term" value="F:hydrolase activity, acting on ester bonds"/>
    <property type="evidence" value="ECO:0007669"/>
    <property type="project" value="TreeGrafter"/>
</dbReference>
<evidence type="ECO:0000256" key="1">
    <source>
        <dbReference type="ARBA" id="ARBA00004123"/>
    </source>
</evidence>
<evidence type="ECO:0000313" key="8">
    <source>
        <dbReference type="EnsemblMetazoa" id="LLOJ001654-PA"/>
    </source>
</evidence>
<dbReference type="PANTHER" id="PTHR13204:SF1">
    <property type="entry name" value="ESTER HYDROLASE C11ORF54"/>
    <property type="match status" value="1"/>
</dbReference>
<evidence type="ECO:0000256" key="4">
    <source>
        <dbReference type="ARBA" id="ARBA00022801"/>
    </source>
</evidence>
<feature type="domain" description="DUF1907" evidence="7">
    <location>
        <begin position="27"/>
        <end position="310"/>
    </location>
</feature>
<dbReference type="PANTHER" id="PTHR13204">
    <property type="entry name" value="PTD012 PROTEIN"/>
    <property type="match status" value="1"/>
</dbReference>
<dbReference type="SMART" id="SM01168">
    <property type="entry name" value="DUF1907"/>
    <property type="match status" value="1"/>
</dbReference>